<evidence type="ECO:0000313" key="5">
    <source>
        <dbReference type="EMBL" id="KAA6412990.1"/>
    </source>
</evidence>
<feature type="transmembrane region" description="Helical" evidence="4">
    <location>
        <begin position="196"/>
        <end position="214"/>
    </location>
</feature>
<dbReference type="SUPFAM" id="SSF103473">
    <property type="entry name" value="MFS general substrate transporter"/>
    <property type="match status" value="1"/>
</dbReference>
<comment type="subcellular location">
    <subcellularLocation>
        <location evidence="1">Membrane</location>
        <topology evidence="1">Multi-pass membrane protein</topology>
    </subcellularLocation>
</comment>
<name>A0A5M8PTP0_9LECA</name>
<dbReference type="InterPro" id="IPR036259">
    <property type="entry name" value="MFS_trans_sf"/>
</dbReference>
<dbReference type="AlphaFoldDB" id="A0A5M8PTP0"/>
<dbReference type="GO" id="GO:0016020">
    <property type="term" value="C:membrane"/>
    <property type="evidence" value="ECO:0007669"/>
    <property type="project" value="UniProtKB-SubCell"/>
</dbReference>
<protein>
    <recommendedName>
        <fullName evidence="7">Major facilitator superfamily (MFS) profile domain-containing protein</fullName>
    </recommendedName>
</protein>
<dbReference type="GO" id="GO:0022857">
    <property type="term" value="F:transmembrane transporter activity"/>
    <property type="evidence" value="ECO:0007669"/>
    <property type="project" value="InterPro"/>
</dbReference>
<evidence type="ECO:0000256" key="2">
    <source>
        <dbReference type="ARBA" id="ARBA00006727"/>
    </source>
</evidence>
<dbReference type="InterPro" id="IPR050327">
    <property type="entry name" value="Proton-linked_MCT"/>
</dbReference>
<feature type="transmembrane region" description="Helical" evidence="4">
    <location>
        <begin position="135"/>
        <end position="155"/>
    </location>
</feature>
<evidence type="ECO:0000256" key="1">
    <source>
        <dbReference type="ARBA" id="ARBA00004141"/>
    </source>
</evidence>
<feature type="transmembrane region" description="Helical" evidence="4">
    <location>
        <begin position="256"/>
        <end position="275"/>
    </location>
</feature>
<dbReference type="Gene3D" id="1.20.1250.20">
    <property type="entry name" value="MFS general substrate transporter like domains"/>
    <property type="match status" value="2"/>
</dbReference>
<feature type="transmembrane region" description="Helical" evidence="4">
    <location>
        <begin position="223"/>
        <end position="244"/>
    </location>
</feature>
<feature type="transmembrane region" description="Helical" evidence="4">
    <location>
        <begin position="464"/>
        <end position="490"/>
    </location>
</feature>
<feature type="transmembrane region" description="Helical" evidence="4">
    <location>
        <begin position="96"/>
        <end position="123"/>
    </location>
</feature>
<dbReference type="PANTHER" id="PTHR11360:SF287">
    <property type="entry name" value="MFS MONOCARBOXYLATE TRANSPORTER"/>
    <property type="match status" value="1"/>
</dbReference>
<feature type="compositionally biased region" description="Polar residues" evidence="3">
    <location>
        <begin position="29"/>
        <end position="41"/>
    </location>
</feature>
<feature type="transmembrane region" description="Helical" evidence="4">
    <location>
        <begin position="363"/>
        <end position="383"/>
    </location>
</feature>
<feature type="transmembrane region" description="Helical" evidence="4">
    <location>
        <begin position="296"/>
        <end position="318"/>
    </location>
</feature>
<keyword evidence="4" id="KW-1133">Transmembrane helix</keyword>
<comment type="similarity">
    <text evidence="2">Belongs to the major facilitator superfamily. Monocarboxylate porter (TC 2.A.1.13) family.</text>
</comment>
<dbReference type="InterPro" id="IPR011701">
    <property type="entry name" value="MFS"/>
</dbReference>
<proteinExistence type="inferred from homology"/>
<dbReference type="Proteomes" id="UP000324767">
    <property type="component" value="Unassembled WGS sequence"/>
</dbReference>
<feature type="transmembrane region" description="Helical" evidence="4">
    <location>
        <begin position="389"/>
        <end position="412"/>
    </location>
</feature>
<comment type="caution">
    <text evidence="5">The sequence shown here is derived from an EMBL/GenBank/DDBJ whole genome shotgun (WGS) entry which is preliminary data.</text>
</comment>
<dbReference type="Pfam" id="PF07690">
    <property type="entry name" value="MFS_1"/>
    <property type="match status" value="1"/>
</dbReference>
<feature type="transmembrane region" description="Helical" evidence="4">
    <location>
        <begin position="338"/>
        <end position="356"/>
    </location>
</feature>
<organism evidence="5 6">
    <name type="scientific">Lasallia pustulata</name>
    <dbReference type="NCBI Taxonomy" id="136370"/>
    <lineage>
        <taxon>Eukaryota</taxon>
        <taxon>Fungi</taxon>
        <taxon>Dikarya</taxon>
        <taxon>Ascomycota</taxon>
        <taxon>Pezizomycotina</taxon>
        <taxon>Lecanoromycetes</taxon>
        <taxon>OSLEUM clade</taxon>
        <taxon>Umbilicariomycetidae</taxon>
        <taxon>Umbilicariales</taxon>
        <taxon>Umbilicariaceae</taxon>
        <taxon>Lasallia</taxon>
    </lineage>
</organism>
<evidence type="ECO:0000313" key="6">
    <source>
        <dbReference type="Proteomes" id="UP000324767"/>
    </source>
</evidence>
<feature type="transmembrane region" description="Helical" evidence="4">
    <location>
        <begin position="433"/>
        <end position="452"/>
    </location>
</feature>
<feature type="transmembrane region" description="Helical" evidence="4">
    <location>
        <begin position="167"/>
        <end position="190"/>
    </location>
</feature>
<evidence type="ECO:0000256" key="3">
    <source>
        <dbReference type="SAM" id="MobiDB-lite"/>
    </source>
</evidence>
<evidence type="ECO:0000256" key="4">
    <source>
        <dbReference type="SAM" id="Phobius"/>
    </source>
</evidence>
<keyword evidence="4" id="KW-0472">Membrane</keyword>
<reference evidence="5 6" key="1">
    <citation type="submission" date="2019-09" db="EMBL/GenBank/DDBJ databases">
        <title>The hologenome of the rock-dwelling lichen Lasallia pustulata.</title>
        <authorList>
            <person name="Greshake Tzovaras B."/>
            <person name="Segers F."/>
            <person name="Bicker A."/>
            <person name="Dal Grande F."/>
            <person name="Otte J."/>
            <person name="Hankeln T."/>
            <person name="Schmitt I."/>
            <person name="Ebersberger I."/>
        </authorList>
    </citation>
    <scope>NUCLEOTIDE SEQUENCE [LARGE SCALE GENOMIC DNA]</scope>
    <source>
        <strain evidence="5">A1-1</strain>
    </source>
</reference>
<dbReference type="PANTHER" id="PTHR11360">
    <property type="entry name" value="MONOCARBOXYLATE TRANSPORTER"/>
    <property type="match status" value="1"/>
</dbReference>
<keyword evidence="4" id="KW-0812">Transmembrane</keyword>
<evidence type="ECO:0008006" key="7">
    <source>
        <dbReference type="Google" id="ProtNLM"/>
    </source>
</evidence>
<sequence length="536" mass="58464">MESAHFPPTSTPEPNADFRYELEKCRPSRSITSAESATSSVRVIGNDPEKQEPVSPKPHVDLNTPAICPHSTESEHALSREQDRVIPPADGGPGAWLFLAGCFGIEALVWGFPFCFGVFQNYYSTHEPFASESGIPVIGTCATGLMYFEATFLFAMGQRWPKFRRHCGPIGLFIIVLALITSSFSTHVWHLILTQGILYGIGGGILYAPVLMFLDEWFVKRKGLAFGVMMAATGMSGVALPFVLDWALNRYSYRTMLRVWGVVNLLLCGPLLYFIRPRLPVLHRRRPFSFAFFRTPTFWLFQIGSILESLGFFIPTIYLPTFAREILGSGKIEQTLTVSIFNTASVIGAVFAGLLTDKLHISTVIMILTIGTCGSVFLVWGLAAQINMGWTLAFCVFYGLTAGGYSSTWSGFVRQTNVDLRRMGERDEPGVGLMYGLLLAGRGIGSVASGPISENLVGKHVNGFGAYGTAFGGLVIFTGVTALLGGLGYAGRLVGLVGDQAPRTTDYGEQHEARDLEKKGGEVPREVAVTATKEME</sequence>
<feature type="region of interest" description="Disordered" evidence="3">
    <location>
        <begin position="27"/>
        <end position="60"/>
    </location>
</feature>
<dbReference type="EMBL" id="VXIT01000004">
    <property type="protein sequence ID" value="KAA6412990.1"/>
    <property type="molecule type" value="Genomic_DNA"/>
</dbReference>
<dbReference type="OrthoDB" id="2213137at2759"/>
<accession>A0A5M8PTP0</accession>
<gene>
    <name evidence="5" type="ORF">FRX48_02733</name>
</gene>